<dbReference type="SMART" id="SM00530">
    <property type="entry name" value="HTH_XRE"/>
    <property type="match status" value="1"/>
</dbReference>
<proteinExistence type="predicted"/>
<dbReference type="SUPFAM" id="SSF47413">
    <property type="entry name" value="lambda repressor-like DNA-binding domains"/>
    <property type="match status" value="1"/>
</dbReference>
<accession>A0A3R0U499</accession>
<reference evidence="2 3" key="1">
    <citation type="submission" date="2019-02" db="EMBL/GenBank/DDBJ databases">
        <authorList>
            <consortium name="GenomeTrakr: Next Generation Sequencing Network for Food Pathogen Tracability"/>
        </authorList>
    </citation>
    <scope>NUCLEOTIDE SEQUENCE [LARGE SCALE GENOMIC DNA]</scope>
    <source>
        <strain evidence="2 3">FDA00013853</strain>
    </source>
</reference>
<dbReference type="Proteomes" id="UP000344343">
    <property type="component" value="Unassembled WGS sequence"/>
</dbReference>
<dbReference type="CDD" id="cd00093">
    <property type="entry name" value="HTH_XRE"/>
    <property type="match status" value="1"/>
</dbReference>
<gene>
    <name evidence="2" type="ORF">EX365_13850</name>
</gene>
<dbReference type="RefSeq" id="WP_031641922.1">
    <property type="nucleotide sequence ID" value="NZ_CP014252.2"/>
</dbReference>
<organism evidence="2 3">
    <name type="scientific">Listeria monocytogenes</name>
    <dbReference type="NCBI Taxonomy" id="1639"/>
    <lineage>
        <taxon>Bacteria</taxon>
        <taxon>Bacillati</taxon>
        <taxon>Bacillota</taxon>
        <taxon>Bacilli</taxon>
        <taxon>Bacillales</taxon>
        <taxon>Listeriaceae</taxon>
        <taxon>Listeria</taxon>
    </lineage>
</organism>
<dbReference type="PROSITE" id="PS50943">
    <property type="entry name" value="HTH_CROC1"/>
    <property type="match status" value="1"/>
</dbReference>
<sequence>MSLGKRIAFLRKKTGISQTELANKLKVSPSSVAMWETDQRALKDDTLVRLADFFNVPTDYLLGRENENSFIPENLAFDNLEGLTDEDLQKVNEYISIIKRHREEIDKIEKEFQGDE</sequence>
<evidence type="ECO:0000313" key="2">
    <source>
        <dbReference type="EMBL" id="EAD5787644.1"/>
    </source>
</evidence>
<dbReference type="Pfam" id="PF01381">
    <property type="entry name" value="HTH_3"/>
    <property type="match status" value="1"/>
</dbReference>
<dbReference type="AlphaFoldDB" id="A0A3R0U499"/>
<name>A0A3R0U499_LISMN</name>
<keyword evidence="1" id="KW-0238">DNA-binding</keyword>
<dbReference type="InterPro" id="IPR001387">
    <property type="entry name" value="Cro/C1-type_HTH"/>
</dbReference>
<dbReference type="PANTHER" id="PTHR46558:SF13">
    <property type="entry name" value="HTH-TYPE TRANSCRIPTIONAL REGULATOR IMMR"/>
    <property type="match status" value="1"/>
</dbReference>
<protein>
    <submittedName>
        <fullName evidence="2">Helix-turn-helix domain-containing protein</fullName>
    </submittedName>
</protein>
<evidence type="ECO:0000313" key="3">
    <source>
        <dbReference type="Proteomes" id="UP000344343"/>
    </source>
</evidence>
<dbReference type="GO" id="GO:0003677">
    <property type="term" value="F:DNA binding"/>
    <property type="evidence" value="ECO:0007669"/>
    <property type="project" value="UniProtKB-KW"/>
</dbReference>
<evidence type="ECO:0000256" key="1">
    <source>
        <dbReference type="ARBA" id="ARBA00023125"/>
    </source>
</evidence>
<comment type="caution">
    <text evidence="2">The sequence shown here is derived from an EMBL/GenBank/DDBJ whole genome shotgun (WGS) entry which is preliminary data.</text>
</comment>
<dbReference type="InterPro" id="IPR010982">
    <property type="entry name" value="Lambda_DNA-bd_dom_sf"/>
</dbReference>
<dbReference type="Gene3D" id="1.10.260.40">
    <property type="entry name" value="lambda repressor-like DNA-binding domains"/>
    <property type="match status" value="1"/>
</dbReference>
<dbReference type="EMBL" id="AAANYR010000009">
    <property type="protein sequence ID" value="EAD5787644.1"/>
    <property type="molecule type" value="Genomic_DNA"/>
</dbReference>
<dbReference type="PANTHER" id="PTHR46558">
    <property type="entry name" value="TRACRIPTIONAL REGULATORY PROTEIN-RELATED-RELATED"/>
    <property type="match status" value="1"/>
</dbReference>